<evidence type="ECO:0000313" key="1">
    <source>
        <dbReference type="EMBL" id="ABC24350.1"/>
    </source>
</evidence>
<name>Q2RNE5_RHORT</name>
<dbReference type="PhylomeDB" id="Q2RNE5"/>
<evidence type="ECO:0000313" key="2">
    <source>
        <dbReference type="Proteomes" id="UP000001929"/>
    </source>
</evidence>
<organism evidence="1 2">
    <name type="scientific">Rhodospirillum rubrum (strain ATCC 11170 / ATH 1.1.1 / DSM 467 / LMG 4362 / NCIMB 8255 / S1)</name>
    <dbReference type="NCBI Taxonomy" id="269796"/>
    <lineage>
        <taxon>Bacteria</taxon>
        <taxon>Pseudomonadati</taxon>
        <taxon>Pseudomonadota</taxon>
        <taxon>Alphaproteobacteria</taxon>
        <taxon>Rhodospirillales</taxon>
        <taxon>Rhodospirillaceae</taxon>
        <taxon>Rhodospirillum</taxon>
    </lineage>
</organism>
<sequence length="83" mass="8375">MIRYSLECANEHVAEQWFDNIADYEAKAAAGALVCPICGDTHVVKSLMAPSIGASRATAAPPAHAPCSGEGCGGGLCPAMAGL</sequence>
<dbReference type="eggNOG" id="COG5319">
    <property type="taxonomic scope" value="Bacteria"/>
</dbReference>
<dbReference type="InterPro" id="IPR009562">
    <property type="entry name" value="DUF1178"/>
</dbReference>
<dbReference type="RefSeq" id="WP_011391303.1">
    <property type="nucleotide sequence ID" value="NC_007643.1"/>
</dbReference>
<gene>
    <name evidence="1" type="ordered locus">Rru_A3556</name>
</gene>
<keyword evidence="2" id="KW-1185">Reference proteome</keyword>
<dbReference type="EnsemblBacteria" id="ABC24350">
    <property type="protein sequence ID" value="ABC24350"/>
    <property type="gene ID" value="Rru_A3556"/>
</dbReference>
<proteinExistence type="predicted"/>
<reference evidence="1 2" key="1">
    <citation type="journal article" date="2011" name="Stand. Genomic Sci.">
        <title>Complete genome sequence of Rhodospirillum rubrum type strain (S1).</title>
        <authorList>
            <person name="Munk A.C."/>
            <person name="Copeland A."/>
            <person name="Lucas S."/>
            <person name="Lapidus A."/>
            <person name="Del Rio T.G."/>
            <person name="Barry K."/>
            <person name="Detter J.C."/>
            <person name="Hammon N."/>
            <person name="Israni S."/>
            <person name="Pitluck S."/>
            <person name="Brettin T."/>
            <person name="Bruce D."/>
            <person name="Han C."/>
            <person name="Tapia R."/>
            <person name="Gilna P."/>
            <person name="Schmutz J."/>
            <person name="Larimer F."/>
            <person name="Land M."/>
            <person name="Kyrpides N.C."/>
            <person name="Mavromatis K."/>
            <person name="Richardson P."/>
            <person name="Rohde M."/>
            <person name="Goker M."/>
            <person name="Klenk H.P."/>
            <person name="Zhang Y."/>
            <person name="Roberts G.P."/>
            <person name="Reslewic S."/>
            <person name="Schwartz D.C."/>
        </authorList>
    </citation>
    <scope>NUCLEOTIDE SEQUENCE [LARGE SCALE GENOMIC DNA]</scope>
    <source>
        <strain evidence="2">ATCC 11170 / ATH 1.1.1 / DSM 467 / LMG 4362 / NCIMB 8255 / S1</strain>
    </source>
</reference>
<accession>Q2RNE5</accession>
<dbReference type="Pfam" id="PF06676">
    <property type="entry name" value="DUF1178"/>
    <property type="match status" value="1"/>
</dbReference>
<dbReference type="EMBL" id="CP000230">
    <property type="protein sequence ID" value="ABC24350.1"/>
    <property type="molecule type" value="Genomic_DNA"/>
</dbReference>
<dbReference type="AlphaFoldDB" id="Q2RNE5"/>
<dbReference type="PATRIC" id="fig|269796.9.peg.3676"/>
<dbReference type="KEGG" id="rru:Rru_A3556"/>
<dbReference type="HOGENOM" id="CLU_191430_0_0_5"/>
<dbReference type="Proteomes" id="UP000001929">
    <property type="component" value="Chromosome"/>
</dbReference>
<dbReference type="STRING" id="269796.Rru_A3556"/>
<protein>
    <submittedName>
        <fullName evidence="1">Uncharacterized protein</fullName>
    </submittedName>
</protein>